<dbReference type="InterPro" id="IPR045006">
    <property type="entry name" value="CHLI-like"/>
</dbReference>
<dbReference type="InterPro" id="IPR004482">
    <property type="entry name" value="Mg_chelat-rel"/>
</dbReference>
<dbReference type="AlphaFoldDB" id="A0A9X3WU60"/>
<dbReference type="SUPFAM" id="SSF54211">
    <property type="entry name" value="Ribosomal protein S5 domain 2-like"/>
    <property type="match status" value="1"/>
</dbReference>
<keyword evidence="4" id="KW-1185">Reference proteome</keyword>
<evidence type="ECO:0000313" key="4">
    <source>
        <dbReference type="Proteomes" id="UP001145050"/>
    </source>
</evidence>
<dbReference type="Pfam" id="PF01078">
    <property type="entry name" value="Mg_chelatase"/>
    <property type="match status" value="1"/>
</dbReference>
<accession>A0A9X3WU60</accession>
<dbReference type="NCBIfam" id="TIGR00368">
    <property type="entry name" value="YifB family Mg chelatase-like AAA ATPase"/>
    <property type="match status" value="1"/>
</dbReference>
<reference evidence="3" key="1">
    <citation type="submission" date="2022-06" db="EMBL/GenBank/DDBJ databases">
        <title>Aquibacillus sp. a new bacterium isolated from soil saline samples.</title>
        <authorList>
            <person name="Galisteo C."/>
            <person name="De La Haba R."/>
            <person name="Sanchez-Porro C."/>
            <person name="Ventosa A."/>
        </authorList>
    </citation>
    <scope>NUCLEOTIDE SEQUENCE</scope>
    <source>
        <strain evidence="3">3ASR75-11</strain>
    </source>
</reference>
<dbReference type="EMBL" id="JAMQKB010000001">
    <property type="protein sequence ID" value="MDC3423464.1"/>
    <property type="molecule type" value="Genomic_DNA"/>
</dbReference>
<dbReference type="GO" id="GO:0005524">
    <property type="term" value="F:ATP binding"/>
    <property type="evidence" value="ECO:0007669"/>
    <property type="project" value="InterPro"/>
</dbReference>
<sequence length="511" mass="56729">MTVKVSSIGLRGLEGYRVQVEVRISQDTESMVIVGLPDASVKESRERVLASIAHFDLDVTDKKVVVNLSPSDQKKNGSLFDLAIAIAALKELGGVKREIPLETAFIGALSLDGTVMSGEGILPAIIAAKGLGIKRVYLPYDSVLPLHMIQGIECVVVNHIEEVVQHLEGQESLLSQPHFSSKEHLTPDSDTRQKNFRHVIGHEQAKRALEIAAAGEHNLLMSGPPGCGKSLLAETFPSILPKLTNQAQLEVISLYQLAGEKRNQYQTVPFRHPHHSASAVSIIGGGSNPRPGEISMAHRGVLFLDEIAEFSKKTLDMLRQPLETGEVTISRVHSTVTYPSSFILVGAMNPCSCGYLGSRHHYCTCSHKQIQAYRNRLSGPIYDRMDILLSLKSVNVNQPQEQQESSLEIRKRVESARQRQFDRYQVEVSNAKVPFETMMETSPLSMEQKKTLTNVSAKQNWSNRVQIKIIKLARTISDLAGEERIADHAIWEAMTLRRWGQNKQQVIARET</sequence>
<gene>
    <name evidence="3" type="ORF">NC797_02955</name>
</gene>
<dbReference type="PANTHER" id="PTHR32039:SF7">
    <property type="entry name" value="COMPETENCE PROTEIN COMM"/>
    <property type="match status" value="1"/>
</dbReference>
<dbReference type="CDD" id="cd00009">
    <property type="entry name" value="AAA"/>
    <property type="match status" value="1"/>
</dbReference>
<dbReference type="SUPFAM" id="SSF52540">
    <property type="entry name" value="P-loop containing nucleoside triphosphate hydrolases"/>
    <property type="match status" value="1"/>
</dbReference>
<dbReference type="InterPro" id="IPR000523">
    <property type="entry name" value="Mg_chelatse_chII-like_cat_dom"/>
</dbReference>
<dbReference type="RefSeq" id="WP_272435160.1">
    <property type="nucleotide sequence ID" value="NZ_JAMQKB010000001.1"/>
</dbReference>
<dbReference type="InterPro" id="IPR014721">
    <property type="entry name" value="Ribsml_uS5_D2-typ_fold_subgr"/>
</dbReference>
<proteinExistence type="predicted"/>
<dbReference type="InterPro" id="IPR025158">
    <property type="entry name" value="Mg_chelat-rel_C"/>
</dbReference>
<dbReference type="PANTHER" id="PTHR32039">
    <property type="entry name" value="MAGNESIUM-CHELATASE SUBUNIT CHLI"/>
    <property type="match status" value="1"/>
</dbReference>
<dbReference type="Gene3D" id="3.30.230.10">
    <property type="match status" value="1"/>
</dbReference>
<name>A0A9X3WU60_9BACI</name>
<comment type="caution">
    <text evidence="3">The sequence shown here is derived from an EMBL/GenBank/DDBJ whole genome shotgun (WGS) entry which is preliminary data.</text>
</comment>
<evidence type="ECO:0000313" key="3">
    <source>
        <dbReference type="EMBL" id="MDC3423464.1"/>
    </source>
</evidence>
<protein>
    <submittedName>
        <fullName evidence="3">YifB family Mg chelatase-like AAA ATPase</fullName>
    </submittedName>
</protein>
<dbReference type="Pfam" id="PF13541">
    <property type="entry name" value="ChlI"/>
    <property type="match status" value="1"/>
</dbReference>
<organism evidence="3 4">
    <name type="scientific">Terrihalobacillus insolitus</name>
    <dbReference type="NCBI Taxonomy" id="2950438"/>
    <lineage>
        <taxon>Bacteria</taxon>
        <taxon>Bacillati</taxon>
        <taxon>Bacillota</taxon>
        <taxon>Bacilli</taxon>
        <taxon>Bacillales</taxon>
        <taxon>Bacillaceae</taxon>
        <taxon>Terrihalobacillus</taxon>
    </lineage>
</organism>
<dbReference type="Proteomes" id="UP001145050">
    <property type="component" value="Unassembled WGS sequence"/>
</dbReference>
<dbReference type="InterPro" id="IPR020568">
    <property type="entry name" value="Ribosomal_Su5_D2-typ_SF"/>
</dbReference>
<feature type="domain" description="Mg chelatase-related protein C-terminal" evidence="2">
    <location>
        <begin position="404"/>
        <end position="497"/>
    </location>
</feature>
<evidence type="ECO:0000259" key="2">
    <source>
        <dbReference type="Pfam" id="PF13335"/>
    </source>
</evidence>
<dbReference type="InterPro" id="IPR027417">
    <property type="entry name" value="P-loop_NTPase"/>
</dbReference>
<evidence type="ECO:0000259" key="1">
    <source>
        <dbReference type="Pfam" id="PF01078"/>
    </source>
</evidence>
<dbReference type="Gene3D" id="3.40.50.300">
    <property type="entry name" value="P-loop containing nucleotide triphosphate hydrolases"/>
    <property type="match status" value="1"/>
</dbReference>
<feature type="domain" description="Magnesium chelatase ChlI-like catalytic" evidence="1">
    <location>
        <begin position="196"/>
        <end position="396"/>
    </location>
</feature>
<dbReference type="Pfam" id="PF13335">
    <property type="entry name" value="Mg_chelatase_C"/>
    <property type="match status" value="1"/>
</dbReference>